<dbReference type="EMBL" id="JAEFCI010007380">
    <property type="protein sequence ID" value="KAG5459095.1"/>
    <property type="molecule type" value="Genomic_DNA"/>
</dbReference>
<dbReference type="InterPro" id="IPR008220">
    <property type="entry name" value="HAT_MetX-like"/>
</dbReference>
<dbReference type="InterPro" id="IPR000073">
    <property type="entry name" value="AB_hydrolase_1"/>
</dbReference>
<comment type="similarity">
    <text evidence="1">Belongs to the AB hydrolase superfamily. MetX family.</text>
</comment>
<evidence type="ECO:0000313" key="6">
    <source>
        <dbReference type="Proteomes" id="UP000673691"/>
    </source>
</evidence>
<organism evidence="5 6">
    <name type="scientific">Olpidium bornovanus</name>
    <dbReference type="NCBI Taxonomy" id="278681"/>
    <lineage>
        <taxon>Eukaryota</taxon>
        <taxon>Fungi</taxon>
        <taxon>Fungi incertae sedis</taxon>
        <taxon>Olpidiomycota</taxon>
        <taxon>Olpidiomycotina</taxon>
        <taxon>Olpidiomycetes</taxon>
        <taxon>Olpidiales</taxon>
        <taxon>Olpidiaceae</taxon>
        <taxon>Olpidium</taxon>
    </lineage>
</organism>
<dbReference type="GO" id="GO:0009092">
    <property type="term" value="P:homoserine metabolic process"/>
    <property type="evidence" value="ECO:0007669"/>
    <property type="project" value="TreeGrafter"/>
</dbReference>
<evidence type="ECO:0000256" key="2">
    <source>
        <dbReference type="ARBA" id="ARBA00022679"/>
    </source>
</evidence>
<name>A0A8H8DI18_9FUNG</name>
<dbReference type="InterPro" id="IPR029058">
    <property type="entry name" value="AB_hydrolase_fold"/>
</dbReference>
<evidence type="ECO:0000313" key="5">
    <source>
        <dbReference type="EMBL" id="KAG5459095.1"/>
    </source>
</evidence>
<keyword evidence="2" id="KW-0808">Transferase</keyword>
<dbReference type="OrthoDB" id="191364at2759"/>
<dbReference type="GO" id="GO:0016787">
    <property type="term" value="F:hydrolase activity"/>
    <property type="evidence" value="ECO:0007669"/>
    <property type="project" value="UniProtKB-KW"/>
</dbReference>
<keyword evidence="6" id="KW-1185">Reference proteome</keyword>
<reference evidence="5 6" key="1">
    <citation type="journal article" name="Sci. Rep.">
        <title>Genome-scale phylogenetic analyses confirm Olpidium as the closest living zoosporic fungus to the non-flagellated, terrestrial fungi.</title>
        <authorList>
            <person name="Chang Y."/>
            <person name="Rochon D."/>
            <person name="Sekimoto S."/>
            <person name="Wang Y."/>
            <person name="Chovatia M."/>
            <person name="Sandor L."/>
            <person name="Salamov A."/>
            <person name="Grigoriev I.V."/>
            <person name="Stajich J.E."/>
            <person name="Spatafora J.W."/>
        </authorList>
    </citation>
    <scope>NUCLEOTIDE SEQUENCE [LARGE SCALE GENOMIC DNA]</scope>
    <source>
        <strain evidence="5">S191</strain>
    </source>
</reference>
<evidence type="ECO:0000256" key="3">
    <source>
        <dbReference type="SAM" id="MobiDB-lite"/>
    </source>
</evidence>
<accession>A0A8H8DI18</accession>
<dbReference type="Proteomes" id="UP000673691">
    <property type="component" value="Unassembled WGS sequence"/>
</dbReference>
<gene>
    <name evidence="5" type="ORF">BJ554DRAFT_556</name>
</gene>
<dbReference type="Pfam" id="PF00561">
    <property type="entry name" value="Abhydrolase_1"/>
    <property type="match status" value="1"/>
</dbReference>
<dbReference type="Gene3D" id="3.40.50.1820">
    <property type="entry name" value="alpha/beta hydrolase"/>
    <property type="match status" value="1"/>
</dbReference>
<dbReference type="GO" id="GO:0004414">
    <property type="term" value="F:homoserine O-acetyltransferase activity"/>
    <property type="evidence" value="ECO:0007669"/>
    <property type="project" value="TreeGrafter"/>
</dbReference>
<protein>
    <submittedName>
        <fullName evidence="5">Alpha/Beta hydrolase protein</fullName>
    </submittedName>
</protein>
<evidence type="ECO:0000256" key="1">
    <source>
        <dbReference type="ARBA" id="ARBA00006886"/>
    </source>
</evidence>
<dbReference type="AlphaFoldDB" id="A0A8H8DI18"/>
<dbReference type="PANTHER" id="PTHR32268">
    <property type="entry name" value="HOMOSERINE O-ACETYLTRANSFERASE"/>
    <property type="match status" value="1"/>
</dbReference>
<sequence>MTECPTAKYDIRPGSYRSHWPVWRRTGGPTTAGNGVPESDPNRDNPFVRLVSGQSVAVVDTFTLECGVTLRSVPVAYKTWGRLNEGGDNVLVVCHALTGSADVESWYVPWKPTIGPDLAFDSRVFFVVCFNVLGSPYGSASPMTLNPETGRRYGPEFPLATVRDDVRIHRLVLESLGVRQVAAVVGGSMGGMQALEWGVMNADIVQNVVALATSGRHSAWCIGWSEGWRRTPGVFPRLRPGAIWKLICFVLLPLLLRAQRQAIFSDPDYGQSELNPLPS</sequence>
<keyword evidence="5" id="KW-0378">Hydrolase</keyword>
<feature type="domain" description="AB hydrolase-1" evidence="4">
    <location>
        <begin position="89"/>
        <end position="240"/>
    </location>
</feature>
<evidence type="ECO:0000259" key="4">
    <source>
        <dbReference type="Pfam" id="PF00561"/>
    </source>
</evidence>
<dbReference type="PANTHER" id="PTHR32268:SF11">
    <property type="entry name" value="HOMOSERINE O-ACETYLTRANSFERASE"/>
    <property type="match status" value="1"/>
</dbReference>
<proteinExistence type="inferred from homology"/>
<dbReference type="GO" id="GO:0009086">
    <property type="term" value="P:methionine biosynthetic process"/>
    <property type="evidence" value="ECO:0007669"/>
    <property type="project" value="TreeGrafter"/>
</dbReference>
<dbReference type="SUPFAM" id="SSF53474">
    <property type="entry name" value="alpha/beta-Hydrolases"/>
    <property type="match status" value="1"/>
</dbReference>
<feature type="region of interest" description="Disordered" evidence="3">
    <location>
        <begin position="22"/>
        <end position="44"/>
    </location>
</feature>
<comment type="caution">
    <text evidence="5">The sequence shown here is derived from an EMBL/GenBank/DDBJ whole genome shotgun (WGS) entry which is preliminary data.</text>
</comment>